<dbReference type="Gene3D" id="3.40.50.300">
    <property type="entry name" value="P-loop containing nucleotide triphosphate hydrolases"/>
    <property type="match status" value="1"/>
</dbReference>
<evidence type="ECO:0000256" key="1">
    <source>
        <dbReference type="ARBA" id="ARBA00022737"/>
    </source>
</evidence>
<dbReference type="PROSITE" id="PS50297">
    <property type="entry name" value="ANK_REP_REGION"/>
    <property type="match status" value="8"/>
</dbReference>
<dbReference type="Proteomes" id="UP000799770">
    <property type="component" value="Unassembled WGS sequence"/>
</dbReference>
<evidence type="ECO:0000259" key="4">
    <source>
        <dbReference type="Pfam" id="PF24883"/>
    </source>
</evidence>
<feature type="repeat" description="ANK" evidence="2">
    <location>
        <begin position="755"/>
        <end position="787"/>
    </location>
</feature>
<sequence>MDPLSATASVIAILQLSSKVLGYLNAVKDASKDHEKCTREAANLYSLLTALRFHLEEKNSRDPWYTAVRALAVENGPLDQFKQALEQLQTKLTGTGRLGAAGNVLIWKFKKEEIASILGRMERLKTLVEIALQMDHFKIEMMKTDTGFIRTQIPAMQYGLDSIQSDQDRIRYDKLITWLSSLDFPAQQTDIISRRQEGTGRWFLDAPELARWLQEPKGILFCPGIPGAGKTMIAAIAIDHLLKTVQSTSIGVAYVYCSYKAQGEQSVASLLAAILKQLVQARPSYAEPVEQLHELHRKSGTKPTADDGNDGNRRRFLDLLRSLQADNDMRLMATSRYIPEITDDFREAPTLEVRASDEDVRHFVAGQINRLPNCIRKDAPLQNLVQEKISEAVDGMFLLARLHVDSLLDKRTKNKVQSMLETMHGGFQSLNKAYDDCIERINNQLPDDAALGKRVLCWITYARRPLTTTELCYALAVEPNQEDLDDDNAYDIDDLVSVCAGLVTIDHERNIVRLVHYTTQEYLERVRNNWNTAAQVDFTSTCLTYLSFDTFKRSIYEDQQNYSWIAKHAFLGYAAQFWRQHAQDVQSEVTDLACSFLLDDASFSCATVVTGVLMPKFIPQNWTGLHFAARYGLHILLTELLSRIGGNTTTAINARDGDSRTPLSIAAQFGHENIAKVVLDHGAGIEAQAGRIALQTAAFYGHEGVVRVLLDWGADINRNYGFYGTALQAASYSGHEHMVLFLLDKGAAINSLSGEIGSALQIASLLGHLQVVKLLLSHGADIEAQSEDGSALQIASLRGHLQVVKLLLSHGADIEAQSEDGSALQIASVRGHLQVVKLLLSHGADIEAQSEDGSALHIATIHGYEQIVALLLGEGADVHAEHGKWGNALHIAALGGQEHIVRLLLERSADINSHSEEGGTALQVATIYGHKKVIELLLDSGADINARGGKHGTALQAAYHFHQEAVEQSSYESLETDSVEDYESIVGLLLERGADVNV</sequence>
<evidence type="ECO:0000313" key="6">
    <source>
        <dbReference type="Proteomes" id="UP000799770"/>
    </source>
</evidence>
<dbReference type="AlphaFoldDB" id="A0A6A5ZNT4"/>
<dbReference type="EMBL" id="ML977312">
    <property type="protein sequence ID" value="KAF2121350.1"/>
    <property type="molecule type" value="Genomic_DNA"/>
</dbReference>
<dbReference type="OrthoDB" id="195446at2759"/>
<dbReference type="InterPro" id="IPR056884">
    <property type="entry name" value="NPHP3-like_N"/>
</dbReference>
<dbReference type="SMART" id="SM00248">
    <property type="entry name" value="ANK"/>
    <property type="match status" value="11"/>
</dbReference>
<feature type="repeat" description="ANK" evidence="2">
    <location>
        <begin position="917"/>
        <end position="949"/>
    </location>
</feature>
<accession>A0A6A5ZNT4</accession>
<feature type="repeat" description="ANK" evidence="2">
    <location>
        <begin position="851"/>
        <end position="883"/>
    </location>
</feature>
<feature type="domain" description="Nephrocystin 3-like N-terminal" evidence="4">
    <location>
        <begin position="198"/>
        <end position="302"/>
    </location>
</feature>
<feature type="repeat" description="ANK" evidence="2">
    <location>
        <begin position="787"/>
        <end position="819"/>
    </location>
</feature>
<organism evidence="5 6">
    <name type="scientific">Lophiotrema nucula</name>
    <dbReference type="NCBI Taxonomy" id="690887"/>
    <lineage>
        <taxon>Eukaryota</taxon>
        <taxon>Fungi</taxon>
        <taxon>Dikarya</taxon>
        <taxon>Ascomycota</taxon>
        <taxon>Pezizomycotina</taxon>
        <taxon>Dothideomycetes</taxon>
        <taxon>Pleosporomycetidae</taxon>
        <taxon>Pleosporales</taxon>
        <taxon>Lophiotremataceae</taxon>
        <taxon>Lophiotrema</taxon>
    </lineage>
</organism>
<feature type="repeat" description="ANK" evidence="2">
    <location>
        <begin position="725"/>
        <end position="754"/>
    </location>
</feature>
<dbReference type="InterPro" id="IPR027417">
    <property type="entry name" value="P-loop_NTPase"/>
</dbReference>
<dbReference type="Pfam" id="PF24883">
    <property type="entry name" value="NPHP3_N"/>
    <property type="match status" value="1"/>
</dbReference>
<evidence type="ECO:0000313" key="5">
    <source>
        <dbReference type="EMBL" id="KAF2121350.1"/>
    </source>
</evidence>
<dbReference type="Gene3D" id="1.25.40.20">
    <property type="entry name" value="Ankyrin repeat-containing domain"/>
    <property type="match status" value="3"/>
</dbReference>
<dbReference type="PRINTS" id="PR01415">
    <property type="entry name" value="ANKYRIN"/>
</dbReference>
<dbReference type="PANTHER" id="PTHR10039:SF15">
    <property type="entry name" value="NACHT DOMAIN-CONTAINING PROTEIN"/>
    <property type="match status" value="1"/>
</dbReference>
<feature type="repeat" description="ANK" evidence="2">
    <location>
        <begin position="819"/>
        <end position="851"/>
    </location>
</feature>
<name>A0A6A5ZNT4_9PLEO</name>
<feature type="repeat" description="ANK" evidence="2">
    <location>
        <begin position="689"/>
        <end position="721"/>
    </location>
</feature>
<keyword evidence="6" id="KW-1185">Reference proteome</keyword>
<keyword evidence="2" id="KW-0040">ANK repeat</keyword>
<dbReference type="InterPro" id="IPR054471">
    <property type="entry name" value="GPIID_WHD"/>
</dbReference>
<feature type="repeat" description="ANK" evidence="2">
    <location>
        <begin position="658"/>
        <end position="690"/>
    </location>
</feature>
<feature type="repeat" description="ANK" evidence="2">
    <location>
        <begin position="884"/>
        <end position="916"/>
    </location>
</feature>
<dbReference type="PANTHER" id="PTHR10039">
    <property type="entry name" value="AMELOGENIN"/>
    <property type="match status" value="1"/>
</dbReference>
<dbReference type="Pfam" id="PF12796">
    <property type="entry name" value="Ank_2"/>
    <property type="match status" value="3"/>
</dbReference>
<dbReference type="PROSITE" id="PS50088">
    <property type="entry name" value="ANK_REPEAT"/>
    <property type="match status" value="9"/>
</dbReference>
<proteinExistence type="predicted"/>
<dbReference type="SUPFAM" id="SSF48403">
    <property type="entry name" value="Ankyrin repeat"/>
    <property type="match status" value="1"/>
</dbReference>
<dbReference type="Pfam" id="PF13637">
    <property type="entry name" value="Ank_4"/>
    <property type="match status" value="1"/>
</dbReference>
<keyword evidence="1" id="KW-0677">Repeat</keyword>
<dbReference type="InterPro" id="IPR036770">
    <property type="entry name" value="Ankyrin_rpt-contain_sf"/>
</dbReference>
<dbReference type="Pfam" id="PF22939">
    <property type="entry name" value="WHD_GPIID"/>
    <property type="match status" value="1"/>
</dbReference>
<evidence type="ECO:0000256" key="2">
    <source>
        <dbReference type="PROSITE-ProRule" id="PRU00023"/>
    </source>
</evidence>
<evidence type="ECO:0000259" key="3">
    <source>
        <dbReference type="Pfam" id="PF22939"/>
    </source>
</evidence>
<reference evidence="5" key="1">
    <citation type="journal article" date="2020" name="Stud. Mycol.">
        <title>101 Dothideomycetes genomes: a test case for predicting lifestyles and emergence of pathogens.</title>
        <authorList>
            <person name="Haridas S."/>
            <person name="Albert R."/>
            <person name="Binder M."/>
            <person name="Bloem J."/>
            <person name="Labutti K."/>
            <person name="Salamov A."/>
            <person name="Andreopoulos B."/>
            <person name="Baker S."/>
            <person name="Barry K."/>
            <person name="Bills G."/>
            <person name="Bluhm B."/>
            <person name="Cannon C."/>
            <person name="Castanera R."/>
            <person name="Culley D."/>
            <person name="Daum C."/>
            <person name="Ezra D."/>
            <person name="Gonzalez J."/>
            <person name="Henrissat B."/>
            <person name="Kuo A."/>
            <person name="Liang C."/>
            <person name="Lipzen A."/>
            <person name="Lutzoni F."/>
            <person name="Magnuson J."/>
            <person name="Mondo S."/>
            <person name="Nolan M."/>
            <person name="Ohm R."/>
            <person name="Pangilinan J."/>
            <person name="Park H.-J."/>
            <person name="Ramirez L."/>
            <person name="Alfaro M."/>
            <person name="Sun H."/>
            <person name="Tritt A."/>
            <person name="Yoshinaga Y."/>
            <person name="Zwiers L.-H."/>
            <person name="Turgeon B."/>
            <person name="Goodwin S."/>
            <person name="Spatafora J."/>
            <person name="Crous P."/>
            <person name="Grigoriev I."/>
        </authorList>
    </citation>
    <scope>NUCLEOTIDE SEQUENCE</scope>
    <source>
        <strain evidence="5">CBS 627.86</strain>
    </source>
</reference>
<dbReference type="SUPFAM" id="SSF52540">
    <property type="entry name" value="P-loop containing nucleoside triphosphate hydrolases"/>
    <property type="match status" value="1"/>
</dbReference>
<feature type="domain" description="GPI inositol-deacylase winged helix" evidence="3">
    <location>
        <begin position="450"/>
        <end position="524"/>
    </location>
</feature>
<protein>
    <submittedName>
        <fullName evidence="5">Ankyrin repeat domain-containing protein</fullName>
    </submittedName>
</protein>
<dbReference type="InterPro" id="IPR002110">
    <property type="entry name" value="Ankyrin_rpt"/>
</dbReference>
<gene>
    <name evidence="5" type="ORF">BDV96DRAFT_483505</name>
</gene>